<dbReference type="EMBL" id="CP024988">
    <property type="protein sequence ID" value="AWT27175.1"/>
    <property type="molecule type" value="Genomic_DNA"/>
</dbReference>
<protein>
    <submittedName>
        <fullName evidence="3">Stress response protein NhaX</fullName>
    </submittedName>
</protein>
<evidence type="ECO:0000313" key="3">
    <source>
        <dbReference type="EMBL" id="AWT27175.1"/>
    </source>
</evidence>
<dbReference type="RefSeq" id="WP_110482179.1">
    <property type="nucleotide sequence ID" value="NZ_CP024988.1"/>
</dbReference>
<evidence type="ECO:0000313" key="4">
    <source>
        <dbReference type="Proteomes" id="UP000247696"/>
    </source>
</evidence>
<dbReference type="CDD" id="cd00293">
    <property type="entry name" value="USP-like"/>
    <property type="match status" value="1"/>
</dbReference>
<keyword evidence="4" id="KW-1185">Reference proteome</keyword>
<dbReference type="STRING" id="1737425.GCA_900049755_01442"/>
<dbReference type="PANTHER" id="PTHR31964:SF113">
    <property type="entry name" value="USPA DOMAIN-CONTAINING PROTEIN"/>
    <property type="match status" value="1"/>
</dbReference>
<dbReference type="SUPFAM" id="SSF52402">
    <property type="entry name" value="Adenine nucleotide alpha hydrolases-like"/>
    <property type="match status" value="1"/>
</dbReference>
<reference evidence="4" key="1">
    <citation type="submission" date="2017-11" db="EMBL/GenBank/DDBJ databases">
        <title>Otitis media/interna in a cat caused by the recently described species Corynebacterium provencense.</title>
        <authorList>
            <person name="Kittl S."/>
            <person name="Brodard I."/>
            <person name="Rychener L."/>
            <person name="Jores J."/>
            <person name="Roosje P."/>
            <person name="Gobeli Brawand S."/>
        </authorList>
    </citation>
    <scope>NUCLEOTIDE SEQUENCE [LARGE SCALE GENOMIC DNA]</scope>
    <source>
        <strain evidence="4">17KM38</strain>
    </source>
</reference>
<accession>A0A2Z3YP20</accession>
<dbReference type="InterPro" id="IPR006016">
    <property type="entry name" value="UspA"/>
</dbReference>
<evidence type="ECO:0000256" key="1">
    <source>
        <dbReference type="ARBA" id="ARBA00008791"/>
    </source>
</evidence>
<dbReference type="Pfam" id="PF00582">
    <property type="entry name" value="Usp"/>
    <property type="match status" value="1"/>
</dbReference>
<proteinExistence type="inferred from homology"/>
<name>A0A2Z3YP20_9CORY</name>
<organism evidence="3 4">
    <name type="scientific">Corynebacterium provencense</name>
    <dbReference type="NCBI Taxonomy" id="1737425"/>
    <lineage>
        <taxon>Bacteria</taxon>
        <taxon>Bacillati</taxon>
        <taxon>Actinomycetota</taxon>
        <taxon>Actinomycetes</taxon>
        <taxon>Mycobacteriales</taxon>
        <taxon>Corynebacteriaceae</taxon>
        <taxon>Corynebacterium</taxon>
    </lineage>
</organism>
<dbReference type="PRINTS" id="PR01438">
    <property type="entry name" value="UNVRSLSTRESS"/>
</dbReference>
<gene>
    <name evidence="3" type="primary">nhaX</name>
    <name evidence="3" type="ORF">Csp1_24270</name>
</gene>
<dbReference type="PANTHER" id="PTHR31964">
    <property type="entry name" value="ADENINE NUCLEOTIDE ALPHA HYDROLASES-LIKE SUPERFAMILY PROTEIN"/>
    <property type="match status" value="1"/>
</dbReference>
<dbReference type="InterPro" id="IPR014729">
    <property type="entry name" value="Rossmann-like_a/b/a_fold"/>
</dbReference>
<dbReference type="KEGG" id="cpre:Csp1_24270"/>
<dbReference type="AlphaFoldDB" id="A0A2Z3YP20"/>
<sequence length="172" mass="18169">MSSDTSAHTDSVLIAFDGSDQARNAIKYAARLLSSHKAYIITAWEPIHRQAARAAGVGGLAGGGQGIFEDPDDVTSDPAYIDATQISHEGVALAAELGFETEPYLVESTTAVWSAIVEASQELGVDLIVAGTRALTGWRSLLQSSVADNLVKHAQCPVLVVPPLDEQPEQDE</sequence>
<comment type="similarity">
    <text evidence="1">Belongs to the universal stress protein A family.</text>
</comment>
<dbReference type="OrthoDB" id="3473874at2"/>
<dbReference type="InterPro" id="IPR006015">
    <property type="entry name" value="Universal_stress_UspA"/>
</dbReference>
<feature type="domain" description="UspA" evidence="2">
    <location>
        <begin position="10"/>
        <end position="162"/>
    </location>
</feature>
<evidence type="ECO:0000259" key="2">
    <source>
        <dbReference type="Pfam" id="PF00582"/>
    </source>
</evidence>
<dbReference type="Gene3D" id="3.40.50.620">
    <property type="entry name" value="HUPs"/>
    <property type="match status" value="1"/>
</dbReference>
<dbReference type="Proteomes" id="UP000247696">
    <property type="component" value="Chromosome"/>
</dbReference>